<dbReference type="PANTHER" id="PTHR33169:SF14">
    <property type="entry name" value="TRANSCRIPTIONAL REGULATOR RV3488"/>
    <property type="match status" value="1"/>
</dbReference>
<dbReference type="InterPro" id="IPR036388">
    <property type="entry name" value="WH-like_DNA-bd_sf"/>
</dbReference>
<comment type="caution">
    <text evidence="2">The sequence shown here is derived from an EMBL/GenBank/DDBJ whole genome shotgun (WGS) entry which is preliminary data.</text>
</comment>
<dbReference type="SUPFAM" id="SSF46785">
    <property type="entry name" value="Winged helix' DNA-binding domain"/>
    <property type="match status" value="1"/>
</dbReference>
<proteinExistence type="predicted"/>
<gene>
    <name evidence="2" type="ORF">S06H3_22242</name>
</gene>
<evidence type="ECO:0000259" key="1">
    <source>
        <dbReference type="Pfam" id="PF03551"/>
    </source>
</evidence>
<dbReference type="InterPro" id="IPR052509">
    <property type="entry name" value="Metal_resp_DNA-bind_regulator"/>
</dbReference>
<name>X1L1I4_9ZZZZ</name>
<dbReference type="InterPro" id="IPR005149">
    <property type="entry name" value="Tscrpt_reg_PadR_N"/>
</dbReference>
<reference evidence="2" key="1">
    <citation type="journal article" date="2014" name="Front. Microbiol.">
        <title>High frequency of phylogenetically diverse reductive dehalogenase-homologous genes in deep subseafloor sedimentary metagenomes.</title>
        <authorList>
            <person name="Kawai M."/>
            <person name="Futagami T."/>
            <person name="Toyoda A."/>
            <person name="Takaki Y."/>
            <person name="Nishi S."/>
            <person name="Hori S."/>
            <person name="Arai W."/>
            <person name="Tsubouchi T."/>
            <person name="Morono Y."/>
            <person name="Uchiyama I."/>
            <person name="Ito T."/>
            <person name="Fujiyama A."/>
            <person name="Inagaki F."/>
            <person name="Takami H."/>
        </authorList>
    </citation>
    <scope>NUCLEOTIDE SEQUENCE</scope>
    <source>
        <strain evidence="2">Expedition CK06-06</strain>
    </source>
</reference>
<dbReference type="InterPro" id="IPR036390">
    <property type="entry name" value="WH_DNA-bd_sf"/>
</dbReference>
<organism evidence="2">
    <name type="scientific">marine sediment metagenome</name>
    <dbReference type="NCBI Taxonomy" id="412755"/>
    <lineage>
        <taxon>unclassified sequences</taxon>
        <taxon>metagenomes</taxon>
        <taxon>ecological metagenomes</taxon>
    </lineage>
</organism>
<accession>X1L1I4</accession>
<feature type="domain" description="Transcription regulator PadR N-terminal" evidence="1">
    <location>
        <begin position="18"/>
        <end position="84"/>
    </location>
</feature>
<dbReference type="EMBL" id="BARV01011845">
    <property type="protein sequence ID" value="GAI12828.1"/>
    <property type="molecule type" value="Genomic_DNA"/>
</dbReference>
<dbReference type="PANTHER" id="PTHR33169">
    <property type="entry name" value="PADR-FAMILY TRANSCRIPTIONAL REGULATOR"/>
    <property type="match status" value="1"/>
</dbReference>
<dbReference type="AlphaFoldDB" id="X1L1I4"/>
<sequence length="105" mass="12600">MSNELIHNFLLGFIKLHILYHAQKEPIFGQEFKKELKRHGYDISFGTLYPIFHKLENKGYLKSKQENVNGKIRKYYSITKKGERLGDKWKMYTDNPDKLVLFDKF</sequence>
<dbReference type="Pfam" id="PF03551">
    <property type="entry name" value="PadR"/>
    <property type="match status" value="1"/>
</dbReference>
<evidence type="ECO:0000313" key="2">
    <source>
        <dbReference type="EMBL" id="GAI12828.1"/>
    </source>
</evidence>
<dbReference type="Gene3D" id="1.10.10.10">
    <property type="entry name" value="Winged helix-like DNA-binding domain superfamily/Winged helix DNA-binding domain"/>
    <property type="match status" value="1"/>
</dbReference>
<protein>
    <recommendedName>
        <fullName evidence="1">Transcription regulator PadR N-terminal domain-containing protein</fullName>
    </recommendedName>
</protein>